<gene>
    <name evidence="1" type="ORF">SAMN06272739_1638</name>
</gene>
<dbReference type="InterPro" id="IPR027417">
    <property type="entry name" value="P-loop_NTPase"/>
</dbReference>
<reference evidence="2" key="1">
    <citation type="submission" date="2017-09" db="EMBL/GenBank/DDBJ databases">
        <authorList>
            <person name="Varghese N."/>
            <person name="Submissions S."/>
        </authorList>
    </citation>
    <scope>NUCLEOTIDE SEQUENCE [LARGE SCALE GENOMIC DNA]</scope>
    <source>
        <strain evidence="2">DSM 44270</strain>
    </source>
</reference>
<dbReference type="Proteomes" id="UP000219482">
    <property type="component" value="Unassembled WGS sequence"/>
</dbReference>
<protein>
    <submittedName>
        <fullName evidence="1">AAA domain-containing protein</fullName>
    </submittedName>
</protein>
<dbReference type="EMBL" id="OCNK01000002">
    <property type="protein sequence ID" value="SOD97853.1"/>
    <property type="molecule type" value="Genomic_DNA"/>
</dbReference>
<organism evidence="1 2">
    <name type="scientific">Blastococcus haudaquaticus</name>
    <dbReference type="NCBI Taxonomy" id="1938745"/>
    <lineage>
        <taxon>Bacteria</taxon>
        <taxon>Bacillati</taxon>
        <taxon>Actinomycetota</taxon>
        <taxon>Actinomycetes</taxon>
        <taxon>Geodermatophilales</taxon>
        <taxon>Geodermatophilaceae</taxon>
        <taxon>Blastococcus</taxon>
    </lineage>
</organism>
<name>A0A286GQP6_9ACTN</name>
<evidence type="ECO:0000313" key="1">
    <source>
        <dbReference type="EMBL" id="SOD97853.1"/>
    </source>
</evidence>
<evidence type="ECO:0000313" key="2">
    <source>
        <dbReference type="Proteomes" id="UP000219482"/>
    </source>
</evidence>
<dbReference type="Gene3D" id="3.40.50.300">
    <property type="entry name" value="P-loop containing nucleotide triphosphate hydrolases"/>
    <property type="match status" value="1"/>
</dbReference>
<proteinExistence type="predicted"/>
<dbReference type="AlphaFoldDB" id="A0A286GQP6"/>
<accession>A0A286GQP6</accession>
<dbReference type="Pfam" id="PF13671">
    <property type="entry name" value="AAA_33"/>
    <property type="match status" value="1"/>
</dbReference>
<keyword evidence="2" id="KW-1185">Reference proteome</keyword>
<sequence>MLTAPVRPDVDPPVLVVIGGLPGSGKTTLLKRLLAEGAPEVTGLDSEFVAERFRQAAAGVPYRFLRPWVHVVHRWQVVRRVRGEGRVVVLTDPWTSARWRAVVLRAAASAGRRVRVVQLDVTPELAVQGQSLRGRGLSDRAMRRHVARARRLSARPGAGAVVIDREHAGRLTLTEVLGR</sequence>
<dbReference type="SUPFAM" id="SSF52540">
    <property type="entry name" value="P-loop containing nucleoside triphosphate hydrolases"/>
    <property type="match status" value="1"/>
</dbReference>